<sequence length="288" mass="32750">MKSSGERWEITRAQHRRKVGRYRRALSRGLQKARKESGLTWEEIRASGLPSRTTIQRWENGDGIPTLPELKFAALDVYKVDERKFEDFKLWLREGDGPTTWEENGKGLPDIPGFRTLIDLEDVCDTYRMWAPVVIPGPLQIEPYMHAMFAVSPTLTLSDAKAMATIRMERQAKLVGDVAITAVLAEEVLMRHIGGDDVMQEQVQYLRRLTAERLADIRVLPLSGGAHCGTLGEFYLLDFPLDTEEPPTMYCDGWIVSHYTSDDKKLASFESRFAELEAQSVPLEDFLT</sequence>
<organism evidence="3 4">
    <name type="scientific">Kineosporia babensis</name>
    <dbReference type="NCBI Taxonomy" id="499548"/>
    <lineage>
        <taxon>Bacteria</taxon>
        <taxon>Bacillati</taxon>
        <taxon>Actinomycetota</taxon>
        <taxon>Actinomycetes</taxon>
        <taxon>Kineosporiales</taxon>
        <taxon>Kineosporiaceae</taxon>
        <taxon>Kineosporia</taxon>
    </lineage>
</organism>
<protein>
    <submittedName>
        <fullName evidence="3">Scr1 family TA system antitoxin-like transcriptional regulator</fullName>
    </submittedName>
</protein>
<evidence type="ECO:0000313" key="4">
    <source>
        <dbReference type="Proteomes" id="UP001138997"/>
    </source>
</evidence>
<reference evidence="3" key="1">
    <citation type="submission" date="2021-11" db="EMBL/GenBank/DDBJ databases">
        <title>Streptomyces corallinus and Kineosporia corallina sp. nov., two new coral-derived marine actinobacteria.</title>
        <authorList>
            <person name="Buangrab K."/>
            <person name="Sutthacheep M."/>
            <person name="Yeemin T."/>
            <person name="Harunari E."/>
            <person name="Igarashi Y."/>
            <person name="Sripreechasak P."/>
            <person name="Kanchanasin P."/>
            <person name="Tanasupawat S."/>
            <person name="Phongsopitanun W."/>
        </authorList>
    </citation>
    <scope>NUCLEOTIDE SEQUENCE</scope>
    <source>
        <strain evidence="3">JCM 31032</strain>
    </source>
</reference>
<feature type="domain" description="HTH cro/C1-type" evidence="1">
    <location>
        <begin position="30"/>
        <end position="71"/>
    </location>
</feature>
<comment type="caution">
    <text evidence="3">The sequence shown here is derived from an EMBL/GenBank/DDBJ whole genome shotgun (WGS) entry which is preliminary data.</text>
</comment>
<dbReference type="Pfam" id="PF19054">
    <property type="entry name" value="DUF5753"/>
    <property type="match status" value="1"/>
</dbReference>
<dbReference type="Proteomes" id="UP001138997">
    <property type="component" value="Unassembled WGS sequence"/>
</dbReference>
<dbReference type="GO" id="GO:0003677">
    <property type="term" value="F:DNA binding"/>
    <property type="evidence" value="ECO:0007669"/>
    <property type="project" value="InterPro"/>
</dbReference>
<feature type="domain" description="DUF5753" evidence="2">
    <location>
        <begin position="114"/>
        <end position="282"/>
    </location>
</feature>
<dbReference type="Pfam" id="PF01381">
    <property type="entry name" value="HTH_3"/>
    <property type="match status" value="1"/>
</dbReference>
<dbReference type="RefSeq" id="WP_231449522.1">
    <property type="nucleotide sequence ID" value="NZ_JAJOMB010000032.1"/>
</dbReference>
<dbReference type="InterPro" id="IPR043917">
    <property type="entry name" value="DUF5753"/>
</dbReference>
<dbReference type="InterPro" id="IPR010982">
    <property type="entry name" value="Lambda_DNA-bd_dom_sf"/>
</dbReference>
<gene>
    <name evidence="3" type="ORF">LR394_37815</name>
</gene>
<dbReference type="CDD" id="cd00093">
    <property type="entry name" value="HTH_XRE"/>
    <property type="match status" value="1"/>
</dbReference>
<dbReference type="AlphaFoldDB" id="A0A9X1NKF9"/>
<evidence type="ECO:0000259" key="2">
    <source>
        <dbReference type="Pfam" id="PF19054"/>
    </source>
</evidence>
<evidence type="ECO:0000259" key="1">
    <source>
        <dbReference type="Pfam" id="PF01381"/>
    </source>
</evidence>
<name>A0A9X1NKF9_9ACTN</name>
<dbReference type="Gene3D" id="1.10.260.40">
    <property type="entry name" value="lambda repressor-like DNA-binding domains"/>
    <property type="match status" value="1"/>
</dbReference>
<accession>A0A9X1NKF9</accession>
<dbReference type="EMBL" id="JAJOMB010000032">
    <property type="protein sequence ID" value="MCD5316672.1"/>
    <property type="molecule type" value="Genomic_DNA"/>
</dbReference>
<dbReference type="InterPro" id="IPR001387">
    <property type="entry name" value="Cro/C1-type_HTH"/>
</dbReference>
<evidence type="ECO:0000313" key="3">
    <source>
        <dbReference type="EMBL" id="MCD5316672.1"/>
    </source>
</evidence>
<keyword evidence="4" id="KW-1185">Reference proteome</keyword>
<proteinExistence type="predicted"/>